<dbReference type="AlphaFoldDB" id="A0A2A9NLF7"/>
<dbReference type="GO" id="GO:0005975">
    <property type="term" value="P:carbohydrate metabolic process"/>
    <property type="evidence" value="ECO:0007669"/>
    <property type="project" value="InterPro"/>
</dbReference>
<reference evidence="2 3" key="1">
    <citation type="submission" date="2014-02" db="EMBL/GenBank/DDBJ databases">
        <title>Transposable element dynamics among asymbiotic and ectomycorrhizal Amanita fungi.</title>
        <authorList>
            <consortium name="DOE Joint Genome Institute"/>
            <person name="Hess J."/>
            <person name="Skrede I."/>
            <person name="Wolfe B."/>
            <person name="LaButti K."/>
            <person name="Ohm R.A."/>
            <person name="Grigoriev I.V."/>
            <person name="Pringle A."/>
        </authorList>
    </citation>
    <scope>NUCLEOTIDE SEQUENCE [LARGE SCALE GENOMIC DNA]</scope>
    <source>
        <strain evidence="2 3">SKay4041</strain>
    </source>
</reference>
<gene>
    <name evidence="2" type="ORF">AMATHDRAFT_76650</name>
</gene>
<evidence type="ECO:0008006" key="4">
    <source>
        <dbReference type="Google" id="ProtNLM"/>
    </source>
</evidence>
<proteinExistence type="predicted"/>
<dbReference type="EMBL" id="KZ302057">
    <property type="protein sequence ID" value="PFH48576.1"/>
    <property type="molecule type" value="Genomic_DNA"/>
</dbReference>
<dbReference type="OrthoDB" id="3534988at2759"/>
<sequence length="688" mass="77571">MGTSTSFSQTVRLMNFFQLITAFLCIASLSNADGSIDRRAVVQKYNPIRTATGATTPMQVGNSDFAFEADVTGLQTLQPFAIMSSWGWKNDSLPPGTTMEDVENYRGVSWLNHRRSVQYDFGGGGPIEQWLISNPNRVNLGRIGLIFFSTEGKVEIVDDQGLTNIRQELDLWTGILTSTFMWDGVMINVQTASAQTGDTIGISIQSSLFDQGRLGVILDYPWNDGKSKFSAPYVGNWNATANHTTSLGTPDNNSSNIQSIITHDLDAARFYTSIFGDQFTISRNSFSEHRYTILPRTKDSIFRLSVSYSRQPLAIIPPPQKVLEESTHEWEKYWTKSGFIDVLTGSSDARAQELQRRIILSRYLMRVNEAGDNPPQESGLVDNGWCLKFHMEMYFWHSAHWALWNNWDLLHRSSSIYSRFLPGSIERARVQQRWPMGARLPKMTDPSGRSAPGEINNLLIWQQPHPLVFAEYEYRAFPNQETLTRWENVVEETANWMVAFAWYNETTHVYDLGPPLFVATAWSDVRMGLAKLPIIQGTYAVYEGIEDNFWDDPAFTSDHPTLVDLHGWLPPTDGLDLEIAKSTAEKVWIHWNITDCWGWDFPMLAMSAARNGETDNVIDWLLHPLFKFDDVGMPIGGVRVPTPYFPGSGALLLAVAMMAKGWDGAVRVAPGFPSDNWVVRTEGISRAL</sequence>
<name>A0A2A9NLF7_9AGAR</name>
<dbReference type="SUPFAM" id="SSF48208">
    <property type="entry name" value="Six-hairpin glycosidases"/>
    <property type="match status" value="1"/>
</dbReference>
<keyword evidence="3" id="KW-1185">Reference proteome</keyword>
<evidence type="ECO:0000313" key="3">
    <source>
        <dbReference type="Proteomes" id="UP000242287"/>
    </source>
</evidence>
<accession>A0A2A9NLF7</accession>
<protein>
    <recommendedName>
        <fullName evidence="4">Glycoside hydrolase family 65 protein</fullName>
    </recommendedName>
</protein>
<organism evidence="2 3">
    <name type="scientific">Amanita thiersii Skay4041</name>
    <dbReference type="NCBI Taxonomy" id="703135"/>
    <lineage>
        <taxon>Eukaryota</taxon>
        <taxon>Fungi</taxon>
        <taxon>Dikarya</taxon>
        <taxon>Basidiomycota</taxon>
        <taxon>Agaricomycotina</taxon>
        <taxon>Agaricomycetes</taxon>
        <taxon>Agaricomycetidae</taxon>
        <taxon>Agaricales</taxon>
        <taxon>Pluteineae</taxon>
        <taxon>Amanitaceae</taxon>
        <taxon>Amanita</taxon>
    </lineage>
</organism>
<evidence type="ECO:0000256" key="1">
    <source>
        <dbReference type="SAM" id="SignalP"/>
    </source>
</evidence>
<dbReference type="STRING" id="703135.A0A2A9NLF7"/>
<feature type="signal peptide" evidence="1">
    <location>
        <begin position="1"/>
        <end position="32"/>
    </location>
</feature>
<keyword evidence="1" id="KW-0732">Signal</keyword>
<dbReference type="Proteomes" id="UP000242287">
    <property type="component" value="Unassembled WGS sequence"/>
</dbReference>
<feature type="chain" id="PRO_5012902550" description="Glycoside hydrolase family 65 protein" evidence="1">
    <location>
        <begin position="33"/>
        <end position="688"/>
    </location>
</feature>
<evidence type="ECO:0000313" key="2">
    <source>
        <dbReference type="EMBL" id="PFH48576.1"/>
    </source>
</evidence>
<dbReference type="InterPro" id="IPR008928">
    <property type="entry name" value="6-hairpin_glycosidase_sf"/>
</dbReference>